<comment type="caution">
    <text evidence="1">The sequence shown here is derived from an EMBL/GenBank/DDBJ whole genome shotgun (WGS) entry which is preliminary data.</text>
</comment>
<evidence type="ECO:0008006" key="3">
    <source>
        <dbReference type="Google" id="ProtNLM"/>
    </source>
</evidence>
<reference evidence="1 2" key="1">
    <citation type="submission" date="2022-12" db="EMBL/GenBank/DDBJ databases">
        <title>Chromosome-level genome of Tegillarca granosa.</title>
        <authorList>
            <person name="Kim J."/>
        </authorList>
    </citation>
    <scope>NUCLEOTIDE SEQUENCE [LARGE SCALE GENOMIC DNA]</scope>
    <source>
        <strain evidence="1">Teg-2019</strain>
        <tissue evidence="1">Adductor muscle</tissue>
    </source>
</reference>
<organism evidence="1 2">
    <name type="scientific">Tegillarca granosa</name>
    <name type="common">Malaysian cockle</name>
    <name type="synonym">Anadara granosa</name>
    <dbReference type="NCBI Taxonomy" id="220873"/>
    <lineage>
        <taxon>Eukaryota</taxon>
        <taxon>Metazoa</taxon>
        <taxon>Spiralia</taxon>
        <taxon>Lophotrochozoa</taxon>
        <taxon>Mollusca</taxon>
        <taxon>Bivalvia</taxon>
        <taxon>Autobranchia</taxon>
        <taxon>Pteriomorphia</taxon>
        <taxon>Arcoida</taxon>
        <taxon>Arcoidea</taxon>
        <taxon>Arcidae</taxon>
        <taxon>Tegillarca</taxon>
    </lineage>
</organism>
<dbReference type="PANTHER" id="PTHR34305:SF1">
    <property type="entry name" value="SWIM-TYPE DOMAIN-CONTAINING PROTEIN"/>
    <property type="match status" value="1"/>
</dbReference>
<proteinExistence type="predicted"/>
<keyword evidence="2" id="KW-1185">Reference proteome</keyword>
<gene>
    <name evidence="1" type="ORF">KUTeg_018118</name>
</gene>
<dbReference type="PANTHER" id="PTHR34305">
    <property type="entry name" value="EXPRESSED PROTEIN"/>
    <property type="match status" value="1"/>
</dbReference>
<accession>A0ABQ9EH55</accession>
<evidence type="ECO:0000313" key="1">
    <source>
        <dbReference type="EMBL" id="KAJ8304535.1"/>
    </source>
</evidence>
<sequence length="763" mass="88294">MGDMINSYQNLENELPSDFRVNSWQVQLFTVSIVSFCIVEEFEEESVDMMPKRKHTAPLSVPLNKVQGKGLLKYDIGKVPPKLRRTKSSHNRGDLVGTERTKTDKDCNMTVIPNIQGAEELQGHKPTAIPFATGSVTVDDPLKWYSLHINSSGYFCPCTEEFSAFAMADFDEKKNEINERRVHIVRRKPVSFIGDVRWLYSCSCNLTYAEYIESLSEKLNFPFKDFQETFCIHSRLAVNILKDLDTLWEVTPEILNTDHCYGIDPKTNKQIPQFTELDFGEAYVAVMNAGIYPGVKPIEFRLPETLKPQYLSPNFIKENDIYQMFPNEFVYPVCDNCQSEWEEKCFSQHKDDAVPFFCRNEIHSAIVYGKKCQQCDNKLIFDGGSSCILNMNSFLIHQEVLRDYMWHFLHARCTLYAYYNIWNERMKDMGVTNFQNMLSYAQFRHSWYSFLALVNINYEHGFSCPHCKEFPDTVVCDATALSFRKTFVKWKSELTDRVIINNKQTRMLIQEYTTGKGLEDGKFQIILDSINTHFPCSNPFFQMLNDIGCTSICPKEYRSLVQMLSSHSPACALLPYSVENDLIIKQLLDFHDDLSCHPNLLLSIQQNLPILYEIIKDIGPLERNIRNIISAVYEKSKSTFNSHDTVIDCEQIPEKTDVSAFFPVLKKIRSRGLYTIDKIKNEAVVCKKDATRHPTLLPGIFTAFCKHGICYGFQLMESNESPNVPFTFLRTRFKRAPRTVIKAGKYTRYGNMKDYNKIMKHDR</sequence>
<dbReference type="Proteomes" id="UP001217089">
    <property type="component" value="Unassembled WGS sequence"/>
</dbReference>
<evidence type="ECO:0000313" key="2">
    <source>
        <dbReference type="Proteomes" id="UP001217089"/>
    </source>
</evidence>
<name>A0ABQ9EH55_TEGGR</name>
<protein>
    <recommendedName>
        <fullName evidence="3">HMG domain-containing protein</fullName>
    </recommendedName>
</protein>
<dbReference type="EMBL" id="JARBDR010000903">
    <property type="protein sequence ID" value="KAJ8304535.1"/>
    <property type="molecule type" value="Genomic_DNA"/>
</dbReference>